<organism evidence="1 2">
    <name type="scientific">Nitrosococcus halophilus (strain Nc4)</name>
    <dbReference type="NCBI Taxonomy" id="472759"/>
    <lineage>
        <taxon>Bacteria</taxon>
        <taxon>Pseudomonadati</taxon>
        <taxon>Pseudomonadota</taxon>
        <taxon>Gammaproteobacteria</taxon>
        <taxon>Chromatiales</taxon>
        <taxon>Chromatiaceae</taxon>
        <taxon>Nitrosococcus</taxon>
    </lineage>
</organism>
<dbReference type="STRING" id="472759.Nhal_1865"/>
<proteinExistence type="predicted"/>
<gene>
    <name evidence="1" type="ordered locus">Nhal_1865</name>
</gene>
<dbReference type="Proteomes" id="UP000001844">
    <property type="component" value="Chromosome"/>
</dbReference>
<dbReference type="HOGENOM" id="CLU_1592850_0_0_6"/>
<evidence type="ECO:0000313" key="1">
    <source>
        <dbReference type="EMBL" id="ADE14980.1"/>
    </source>
</evidence>
<dbReference type="RefSeq" id="WP_013032848.1">
    <property type="nucleotide sequence ID" value="NC_013960.1"/>
</dbReference>
<dbReference type="eggNOG" id="COG4409">
    <property type="taxonomic scope" value="Bacteria"/>
</dbReference>
<reference evidence="2" key="1">
    <citation type="submission" date="2010-04" db="EMBL/GenBank/DDBJ databases">
        <title>Complete genome sequence of Nitrosococcus halophilus Nc4, a salt-adapted, aerobic obligate ammonia-oxidizing sulfur purple bacterium.</title>
        <authorList>
            <consortium name="US DOE Joint Genome Institute"/>
            <person name="Campbell M.A."/>
            <person name="Malfatti S.A."/>
            <person name="Chain P.S.G."/>
            <person name="Heidelberg J.F."/>
            <person name="Ward B.B."/>
            <person name="Klotz M.G."/>
        </authorList>
    </citation>
    <scope>NUCLEOTIDE SEQUENCE [LARGE SCALE GENOMIC DNA]</scope>
    <source>
        <strain evidence="2">Nc4</strain>
    </source>
</reference>
<accession>D5C388</accession>
<evidence type="ECO:0000313" key="2">
    <source>
        <dbReference type="Proteomes" id="UP000001844"/>
    </source>
</evidence>
<name>D5C388_NITHN</name>
<dbReference type="EMBL" id="CP001798">
    <property type="protein sequence ID" value="ADE14980.1"/>
    <property type="molecule type" value="Genomic_DNA"/>
</dbReference>
<dbReference type="KEGG" id="nhl:Nhal_1865"/>
<dbReference type="AlphaFoldDB" id="D5C388"/>
<keyword evidence="2" id="KW-1185">Reference proteome</keyword>
<sequence length="167" mass="18501">MRDIALVRWSSEDGPSQAGIVHDDHWVIEGCPSNGPAVARSDGLTMVAWFTAADGVGRVRTAFWPDGENHFGKPIEVDANANGYVNALLLEDGSALVAWRGRAGPVEELHLAQVRQDGTVRDRTTIYRGDFPRWPSRHLSLAQVGDSVYVAWLDPEQQRIRLVNYLP</sequence>
<protein>
    <submittedName>
        <fullName evidence="1">BNR repeat-containing protein</fullName>
    </submittedName>
</protein>